<feature type="non-terminal residue" evidence="1">
    <location>
        <position position="49"/>
    </location>
</feature>
<accession>L8J2R4</accession>
<protein>
    <submittedName>
        <fullName evidence="1">Uncharacterized protein</fullName>
    </submittedName>
</protein>
<evidence type="ECO:0000313" key="1">
    <source>
        <dbReference type="EMBL" id="ELR63021.1"/>
    </source>
</evidence>
<reference evidence="1 2" key="1">
    <citation type="journal article" date="2012" name="Nat. Genet.">
        <title>The yak genome and adaptation to life at high altitude.</title>
        <authorList>
            <person name="Qiu Q."/>
            <person name="Zhang G."/>
            <person name="Ma T."/>
            <person name="Qian W."/>
            <person name="Wang J."/>
            <person name="Ye Z."/>
            <person name="Cao C."/>
            <person name="Hu Q."/>
            <person name="Kim J."/>
            <person name="Larkin D.M."/>
            <person name="Auvil L."/>
            <person name="Capitanu B."/>
            <person name="Ma J."/>
            <person name="Lewin H.A."/>
            <person name="Qian X."/>
            <person name="Lang Y."/>
            <person name="Zhou R."/>
            <person name="Wang L."/>
            <person name="Wang K."/>
            <person name="Xia J."/>
            <person name="Liao S."/>
            <person name="Pan S."/>
            <person name="Lu X."/>
            <person name="Hou H."/>
            <person name="Wang Y."/>
            <person name="Zang X."/>
            <person name="Yin Y."/>
            <person name="Ma H."/>
            <person name="Zhang J."/>
            <person name="Wang Z."/>
            <person name="Zhang Y."/>
            <person name="Zhang D."/>
            <person name="Yonezawa T."/>
            <person name="Hasegawa M."/>
            <person name="Zhong Y."/>
            <person name="Liu W."/>
            <person name="Zhang Y."/>
            <person name="Huang Z."/>
            <person name="Zhang S."/>
            <person name="Long R."/>
            <person name="Yang H."/>
            <person name="Wang J."/>
            <person name="Lenstra J.A."/>
            <person name="Cooper D.N."/>
            <person name="Wu Y."/>
            <person name="Wang J."/>
            <person name="Shi P."/>
            <person name="Wang J."/>
            <person name="Liu J."/>
        </authorList>
    </citation>
    <scope>NUCLEOTIDE SEQUENCE [LARGE SCALE GENOMIC DNA]</scope>
    <source>
        <strain evidence="2">yakQH1</strain>
    </source>
</reference>
<evidence type="ECO:0000313" key="2">
    <source>
        <dbReference type="Proteomes" id="UP000011080"/>
    </source>
</evidence>
<name>L8J2R4_9CETA</name>
<sequence length="49" mass="5087">APLSMGFSRQEYWSGLPCPPPGDLLDSGIEPKSLMSPALAGGFFTTSAT</sequence>
<organism evidence="1 2">
    <name type="scientific">Bos mutus</name>
    <name type="common">wild yak</name>
    <dbReference type="NCBI Taxonomy" id="72004"/>
    <lineage>
        <taxon>Eukaryota</taxon>
        <taxon>Metazoa</taxon>
        <taxon>Chordata</taxon>
        <taxon>Craniata</taxon>
        <taxon>Vertebrata</taxon>
        <taxon>Euteleostomi</taxon>
        <taxon>Mammalia</taxon>
        <taxon>Eutheria</taxon>
        <taxon>Laurasiatheria</taxon>
        <taxon>Artiodactyla</taxon>
        <taxon>Ruminantia</taxon>
        <taxon>Pecora</taxon>
        <taxon>Bovidae</taxon>
        <taxon>Bovinae</taxon>
        <taxon>Bos</taxon>
    </lineage>
</organism>
<dbReference type="EMBL" id="JH880257">
    <property type="protein sequence ID" value="ELR63021.1"/>
    <property type="molecule type" value="Genomic_DNA"/>
</dbReference>
<feature type="non-terminal residue" evidence="1">
    <location>
        <position position="1"/>
    </location>
</feature>
<gene>
    <name evidence="1" type="ORF">M91_07536</name>
</gene>
<proteinExistence type="predicted"/>
<dbReference type="Proteomes" id="UP000011080">
    <property type="component" value="Unassembled WGS sequence"/>
</dbReference>
<dbReference type="AlphaFoldDB" id="L8J2R4"/>